<evidence type="ECO:0008006" key="3">
    <source>
        <dbReference type="Google" id="ProtNLM"/>
    </source>
</evidence>
<dbReference type="RefSeq" id="WP_244555841.1">
    <property type="nucleotide sequence ID" value="NZ_FTNK01000001.1"/>
</dbReference>
<comment type="caution">
    <text evidence="1">The sequence shown here is derived from an EMBL/GenBank/DDBJ whole genome shotgun (WGS) entry which is preliminary data.</text>
</comment>
<dbReference type="SUPFAM" id="SSF69318">
    <property type="entry name" value="Integrin alpha N-terminal domain"/>
    <property type="match status" value="1"/>
</dbReference>
<proteinExistence type="predicted"/>
<keyword evidence="2" id="KW-1185">Reference proteome</keyword>
<evidence type="ECO:0000313" key="1">
    <source>
        <dbReference type="EMBL" id="SIQ38464.1"/>
    </source>
</evidence>
<reference evidence="1 2" key="1">
    <citation type="submission" date="2017-01" db="EMBL/GenBank/DDBJ databases">
        <authorList>
            <person name="Varghese N."/>
            <person name="Submissions S."/>
        </authorList>
    </citation>
    <scope>NUCLEOTIDE SEQUENCE [LARGE SCALE GENOMIC DNA]</scope>
    <source>
        <strain evidence="1 2">ATCC 23464</strain>
    </source>
</reference>
<evidence type="ECO:0000313" key="2">
    <source>
        <dbReference type="Proteomes" id="UP000186666"/>
    </source>
</evidence>
<dbReference type="InterPro" id="IPR028994">
    <property type="entry name" value="Integrin_alpha_N"/>
</dbReference>
<dbReference type="EMBL" id="FTNK01000001">
    <property type="protein sequence ID" value="SIQ38464.1"/>
    <property type="molecule type" value="Genomic_DNA"/>
</dbReference>
<protein>
    <recommendedName>
        <fullName evidence="3">Spore coat protein</fullName>
    </recommendedName>
</protein>
<dbReference type="Proteomes" id="UP000186666">
    <property type="component" value="Unassembled WGS sequence"/>
</dbReference>
<accession>A0ABY1JLF9</accession>
<name>A0ABY1JLF9_9BACL</name>
<gene>
    <name evidence="1" type="ORF">SAMN05421578_101532</name>
</gene>
<organism evidence="1 2">
    <name type="scientific">Paenibacillus macquariensis</name>
    <dbReference type="NCBI Taxonomy" id="948756"/>
    <lineage>
        <taxon>Bacteria</taxon>
        <taxon>Bacillati</taxon>
        <taxon>Bacillota</taxon>
        <taxon>Bacilli</taxon>
        <taxon>Bacillales</taxon>
        <taxon>Paenibacillaceae</taxon>
        <taxon>Paenibacillus</taxon>
    </lineage>
</organism>
<sequence>MNQHTYVTLPNYVSRSEHTVNKELIIDHASVDVTGDRIPDQVWLTGYKQDNNSPYITGISIAIKDGATSNFFRITPNENSGYNPRLFLGDFTGDGTADILVTIDSGGSGATTFDYLYSFVQGKPQLLFSSDVYNDYWKYNVSYLDGYRLQLTNSNTEQVYTLDITSRGKDYLDGIYNPDGTLKSPIEGWVDPLSGLYPVDFEGDGVYELMAFQGVSGLYHADRFGYVQNVLKWQNNGWSLLNQWFAIYGAPIHTS</sequence>